<dbReference type="FunFam" id="3.40.50.1220:FF:000006">
    <property type="entry name" value="2-hydroxyacyl-CoA lyase 1"/>
    <property type="match status" value="1"/>
</dbReference>
<dbReference type="Gene3D" id="3.40.50.1220">
    <property type="entry name" value="TPP-binding domain"/>
    <property type="match status" value="1"/>
</dbReference>
<dbReference type="CDD" id="cd07035">
    <property type="entry name" value="TPP_PYR_POX_like"/>
    <property type="match status" value="1"/>
</dbReference>
<keyword evidence="6 12" id="KW-0456">Lyase</keyword>
<dbReference type="InterPro" id="IPR045025">
    <property type="entry name" value="HACL1-like"/>
</dbReference>
<evidence type="ECO:0000256" key="7">
    <source>
        <dbReference type="RuleBase" id="RU362132"/>
    </source>
</evidence>
<comment type="cofactor">
    <cofactor evidence="1">
        <name>thiamine diphosphate</name>
        <dbReference type="ChEBI" id="CHEBI:58937"/>
    </cofactor>
</comment>
<keyword evidence="3" id="KW-0479">Metal-binding</keyword>
<dbReference type="SUPFAM" id="SSF52467">
    <property type="entry name" value="DHS-like NAD/FAD-binding domain"/>
    <property type="match status" value="1"/>
</dbReference>
<dbReference type="InterPro" id="IPR029035">
    <property type="entry name" value="DHS-like_NAD/FAD-binding_dom"/>
</dbReference>
<dbReference type="Gene3D" id="3.40.50.970">
    <property type="match status" value="2"/>
</dbReference>
<proteinExistence type="inferred from homology"/>
<dbReference type="PANTHER" id="PTHR43710">
    <property type="entry name" value="2-HYDROXYACYL-COA LYASE"/>
    <property type="match status" value="1"/>
</dbReference>
<dbReference type="PANTHER" id="PTHR43710:SF2">
    <property type="entry name" value="2-HYDROXYACYL-COA LYASE 1"/>
    <property type="match status" value="1"/>
</dbReference>
<evidence type="ECO:0000256" key="1">
    <source>
        <dbReference type="ARBA" id="ARBA00001964"/>
    </source>
</evidence>
<comment type="similarity">
    <text evidence="2 7">Belongs to the TPP enzyme family.</text>
</comment>
<keyword evidence="4" id="KW-0460">Magnesium</keyword>
<feature type="domain" description="Thiamine pyrophosphate enzyme TPP-binding" evidence="10">
    <location>
        <begin position="420"/>
        <end position="565"/>
    </location>
</feature>
<feature type="domain" description="Thiamine pyrophosphate enzyme N-terminal TPP-binding" evidence="11">
    <location>
        <begin position="27"/>
        <end position="141"/>
    </location>
</feature>
<dbReference type="GO" id="GO:0001561">
    <property type="term" value="P:fatty acid alpha-oxidation"/>
    <property type="evidence" value="ECO:0007669"/>
    <property type="project" value="TreeGrafter"/>
</dbReference>
<evidence type="ECO:0000259" key="11">
    <source>
        <dbReference type="Pfam" id="PF02776"/>
    </source>
</evidence>
<organism evidence="12 13">
    <name type="scientific">Mycobacterium basiliense</name>
    <dbReference type="NCBI Taxonomy" id="2094119"/>
    <lineage>
        <taxon>Bacteria</taxon>
        <taxon>Bacillati</taxon>
        <taxon>Actinomycetota</taxon>
        <taxon>Actinomycetes</taxon>
        <taxon>Mycobacteriales</taxon>
        <taxon>Mycobacteriaceae</taxon>
        <taxon>Mycobacterium</taxon>
    </lineage>
</organism>
<evidence type="ECO:0000313" key="13">
    <source>
        <dbReference type="Proteomes" id="UP000269998"/>
    </source>
</evidence>
<gene>
    <name evidence="12" type="primary">oxc</name>
    <name evidence="12" type="ORF">MB901379_00237</name>
</gene>
<keyword evidence="5 7" id="KW-0786">Thiamine pyrophosphate</keyword>
<evidence type="ECO:0000256" key="3">
    <source>
        <dbReference type="ARBA" id="ARBA00022723"/>
    </source>
</evidence>
<dbReference type="KEGG" id="mbai:MB901379_00237"/>
<dbReference type="GO" id="GO:0033611">
    <property type="term" value="P:oxalate catabolic process"/>
    <property type="evidence" value="ECO:0007669"/>
    <property type="project" value="InterPro"/>
</dbReference>
<sequence length="596" mass="62347">MASQSASTSEMAAGSSTGLDASRLTDGFHLVVDALQANGVDTIYGLVGIPITDLARTAQASGIRYIGFRHEASAGNAAAAAGFLTARPGVCLTTSGPGFLNGLPALANATTNCFPMIQISGSSQRSIVDLQRGDYQEIDQLNAARPFVKAAYRINRIEDIGIGVARAFRSAASGRPGGVYLDIPGEVLGQAMDAAAAAETVWQIVDPAPRQLPAPDAVDRALSVLAQAHRPLIVLGKGAAYARADNVIREFIEATAIPFLPMSMAKGLLPDSHPQSAAAARSLAIARADVVLLVGARLNWLLGHGESPQWSTDAKFIQIDIAPSEFDNNRPIVAPLTGDIGSAMSALVHGATRQPISAPTAWLGELADRKARNDAKMRQRLSEDPHPMRFYNALGAIRAVLQRHPDVYLVNEGANALDLARNVIDMDLPRHRLDTGTWGVMGIGMGYSIAAAVETGRPVVAIEGDSAFGFSGMEIETICRYRLPVTVVILNNGGVYRGDEDNATSPGSSPSHVADPAPTVLNASARHELIAEAFGGKGYHVSTPAELESALTLALESNAPAIIDCELDPAAGVESGHLANLNPTSTATSSPISADD</sequence>
<dbReference type="EMBL" id="LR130759">
    <property type="protein sequence ID" value="VDM86712.1"/>
    <property type="molecule type" value="Genomic_DNA"/>
</dbReference>
<dbReference type="OrthoDB" id="4494979at2"/>
<accession>A0A447G8Q0</accession>
<dbReference type="Pfam" id="PF00205">
    <property type="entry name" value="TPP_enzyme_M"/>
    <property type="match status" value="1"/>
</dbReference>
<dbReference type="Pfam" id="PF02775">
    <property type="entry name" value="TPP_enzyme_C"/>
    <property type="match status" value="1"/>
</dbReference>
<feature type="region of interest" description="Disordered" evidence="8">
    <location>
        <begin position="576"/>
        <end position="596"/>
    </location>
</feature>
<evidence type="ECO:0000256" key="4">
    <source>
        <dbReference type="ARBA" id="ARBA00022842"/>
    </source>
</evidence>
<dbReference type="InterPro" id="IPR012000">
    <property type="entry name" value="Thiamin_PyroP_enz_cen_dom"/>
</dbReference>
<feature type="domain" description="Thiamine pyrophosphate enzyme central" evidence="9">
    <location>
        <begin position="218"/>
        <end position="347"/>
    </location>
</feature>
<evidence type="ECO:0000256" key="5">
    <source>
        <dbReference type="ARBA" id="ARBA00023052"/>
    </source>
</evidence>
<keyword evidence="13" id="KW-1185">Reference proteome</keyword>
<protein>
    <submittedName>
        <fullName evidence="12">Putative oxalyl-CoA decarboxylase</fullName>
        <ecNumber evidence="12">4.1.1.8</ecNumber>
    </submittedName>
</protein>
<dbReference type="InterPro" id="IPR011766">
    <property type="entry name" value="TPP_enzyme_TPP-bd"/>
</dbReference>
<evidence type="ECO:0000256" key="2">
    <source>
        <dbReference type="ARBA" id="ARBA00007812"/>
    </source>
</evidence>
<evidence type="ECO:0000256" key="8">
    <source>
        <dbReference type="SAM" id="MobiDB-lite"/>
    </source>
</evidence>
<name>A0A447G8Q0_9MYCO</name>
<dbReference type="AlphaFoldDB" id="A0A447G8Q0"/>
<dbReference type="GO" id="GO:0008949">
    <property type="term" value="F:oxalyl-CoA decarboxylase activity"/>
    <property type="evidence" value="ECO:0007669"/>
    <property type="project" value="UniProtKB-EC"/>
</dbReference>
<dbReference type="EC" id="4.1.1.8" evidence="12"/>
<dbReference type="NCBIfam" id="NF006721">
    <property type="entry name" value="PRK09259.1"/>
    <property type="match status" value="1"/>
</dbReference>
<dbReference type="GO" id="GO:0000287">
    <property type="term" value="F:magnesium ion binding"/>
    <property type="evidence" value="ECO:0007669"/>
    <property type="project" value="InterPro"/>
</dbReference>
<evidence type="ECO:0000256" key="6">
    <source>
        <dbReference type="ARBA" id="ARBA00023239"/>
    </source>
</evidence>
<evidence type="ECO:0000259" key="9">
    <source>
        <dbReference type="Pfam" id="PF00205"/>
    </source>
</evidence>
<dbReference type="InterPro" id="IPR029061">
    <property type="entry name" value="THDP-binding"/>
</dbReference>
<feature type="compositionally biased region" description="Low complexity" evidence="8">
    <location>
        <begin position="583"/>
        <end position="596"/>
    </location>
</feature>
<dbReference type="FunFam" id="3.40.50.970:FF:000042">
    <property type="entry name" value="Oxalyl-CoA decarboxylase"/>
    <property type="match status" value="1"/>
</dbReference>
<evidence type="ECO:0000313" key="12">
    <source>
        <dbReference type="EMBL" id="VDM86712.1"/>
    </source>
</evidence>
<dbReference type="SUPFAM" id="SSF52518">
    <property type="entry name" value="Thiamin diphosphate-binding fold (THDP-binding)"/>
    <property type="match status" value="2"/>
</dbReference>
<reference evidence="13" key="1">
    <citation type="submission" date="2018-02" db="EMBL/GenBank/DDBJ databases">
        <authorList>
            <person name="Seth-Smith MB H."/>
            <person name="Seth-Smith H."/>
        </authorList>
    </citation>
    <scope>NUCLEOTIDE SEQUENCE [LARGE SCALE GENOMIC DNA]</scope>
</reference>
<dbReference type="InterPro" id="IPR017660">
    <property type="entry name" value="Oxalyl-CoA_decarboxylase"/>
</dbReference>
<dbReference type="Proteomes" id="UP000269998">
    <property type="component" value="Chromosome"/>
</dbReference>
<dbReference type="GO" id="GO:0030976">
    <property type="term" value="F:thiamine pyrophosphate binding"/>
    <property type="evidence" value="ECO:0007669"/>
    <property type="project" value="InterPro"/>
</dbReference>
<dbReference type="InterPro" id="IPR012001">
    <property type="entry name" value="Thiamin_PyroP_enz_TPP-bd_dom"/>
</dbReference>
<dbReference type="NCBIfam" id="TIGR03254">
    <property type="entry name" value="oxalate_oxc"/>
    <property type="match status" value="1"/>
</dbReference>
<dbReference type="Pfam" id="PF02776">
    <property type="entry name" value="TPP_enzyme_N"/>
    <property type="match status" value="1"/>
</dbReference>
<evidence type="ECO:0000259" key="10">
    <source>
        <dbReference type="Pfam" id="PF02775"/>
    </source>
</evidence>
<dbReference type="CDD" id="cd02004">
    <property type="entry name" value="TPP_BZL_OCoD_HPCL"/>
    <property type="match status" value="1"/>
</dbReference>